<dbReference type="GO" id="GO:0006508">
    <property type="term" value="P:proteolysis"/>
    <property type="evidence" value="ECO:0007669"/>
    <property type="project" value="UniProtKB-KW"/>
</dbReference>
<proteinExistence type="predicted"/>
<keyword evidence="1" id="KW-0645">Protease</keyword>
<evidence type="ECO:0000313" key="7">
    <source>
        <dbReference type="Proteomes" id="UP000033934"/>
    </source>
</evidence>
<dbReference type="EMBL" id="LBVO01000007">
    <property type="protein sequence ID" value="KKQ90361.1"/>
    <property type="molecule type" value="Genomic_DNA"/>
</dbReference>
<accession>A0A0G0PM17</accession>
<reference evidence="6 7" key="1">
    <citation type="journal article" date="2015" name="Nature">
        <title>rRNA introns, odd ribosomes, and small enigmatic genomes across a large radiation of phyla.</title>
        <authorList>
            <person name="Brown C.T."/>
            <person name="Hug L.A."/>
            <person name="Thomas B.C."/>
            <person name="Sharon I."/>
            <person name="Castelle C.J."/>
            <person name="Singh A."/>
            <person name="Wilkins M.J."/>
            <person name="Williams K.H."/>
            <person name="Banfield J.F."/>
        </authorList>
    </citation>
    <scope>NUCLEOTIDE SEQUENCE [LARGE SCALE GENOMIC DNA]</scope>
</reference>
<comment type="caution">
    <text evidence="6">The sequence shown here is derived from an EMBL/GenBank/DDBJ whole genome shotgun (WGS) entry which is preliminary data.</text>
</comment>
<sequence>MKKILGFVTILFIVWLLLPISQVNAKPENRHDQLTLPAHDEDAEVVYLGKSKDSDTDQVVEGYAFIYRSRDSKPAKSARIPNCYGYLASGAKWKTVENWLVNTDNTRGLDSSFVLDNLSNNMTKWEDASDGIIGNSLGVNILGSGSETADTLVADTTAPDGTNEVYFGDIAESGVIAVNTIWGIFSGPTKFREIVEWDLVFDQVDFDWSATGESTKMDFENIATHELGHSTGMNDLYNSSCNLETMFGYASDGETIKRDLHTGDINGINLLY</sequence>
<dbReference type="Gene3D" id="3.40.390.10">
    <property type="entry name" value="Collagenase (Catalytic Domain)"/>
    <property type="match status" value="1"/>
</dbReference>
<gene>
    <name evidence="6" type="ORF">UT11_C0007G0003</name>
</gene>
<dbReference type="GO" id="GO:0004222">
    <property type="term" value="F:metalloendopeptidase activity"/>
    <property type="evidence" value="ECO:0007669"/>
    <property type="project" value="InterPro"/>
</dbReference>
<feature type="domain" description="Peptidase M10 metallopeptidase" evidence="5">
    <location>
        <begin position="198"/>
        <end position="272"/>
    </location>
</feature>
<dbReference type="InterPro" id="IPR001818">
    <property type="entry name" value="Pept_M10_metallopeptidase"/>
</dbReference>
<evidence type="ECO:0000256" key="4">
    <source>
        <dbReference type="ARBA" id="ARBA00022833"/>
    </source>
</evidence>
<protein>
    <recommendedName>
        <fullName evidence="5">Peptidase M10 metallopeptidase domain-containing protein</fullName>
    </recommendedName>
</protein>
<name>A0A0G0PM17_9BACT</name>
<keyword evidence="3" id="KW-0378">Hydrolase</keyword>
<dbReference type="GO" id="GO:0031012">
    <property type="term" value="C:extracellular matrix"/>
    <property type="evidence" value="ECO:0007669"/>
    <property type="project" value="InterPro"/>
</dbReference>
<evidence type="ECO:0000256" key="3">
    <source>
        <dbReference type="ARBA" id="ARBA00022801"/>
    </source>
</evidence>
<keyword evidence="2" id="KW-0479">Metal-binding</keyword>
<dbReference type="Proteomes" id="UP000033934">
    <property type="component" value="Unassembled WGS sequence"/>
</dbReference>
<organism evidence="6 7">
    <name type="scientific">Berkelbacteria bacterium GW2011_GWA2_38_9</name>
    <dbReference type="NCBI Taxonomy" id="1618334"/>
    <lineage>
        <taxon>Bacteria</taxon>
        <taxon>Candidatus Berkelbacteria</taxon>
    </lineage>
</organism>
<dbReference type="InterPro" id="IPR024079">
    <property type="entry name" value="MetalloPept_cat_dom_sf"/>
</dbReference>
<evidence type="ECO:0000313" key="6">
    <source>
        <dbReference type="EMBL" id="KKQ90361.1"/>
    </source>
</evidence>
<dbReference type="AlphaFoldDB" id="A0A0G0PM17"/>
<evidence type="ECO:0000256" key="2">
    <source>
        <dbReference type="ARBA" id="ARBA00022723"/>
    </source>
</evidence>
<evidence type="ECO:0000259" key="5">
    <source>
        <dbReference type="Pfam" id="PF00413"/>
    </source>
</evidence>
<dbReference type="SUPFAM" id="SSF55486">
    <property type="entry name" value="Metalloproteases ('zincins'), catalytic domain"/>
    <property type="match status" value="1"/>
</dbReference>
<dbReference type="GO" id="GO:0008270">
    <property type="term" value="F:zinc ion binding"/>
    <property type="evidence" value="ECO:0007669"/>
    <property type="project" value="InterPro"/>
</dbReference>
<dbReference type="Pfam" id="PF00413">
    <property type="entry name" value="Peptidase_M10"/>
    <property type="match status" value="1"/>
</dbReference>
<evidence type="ECO:0000256" key="1">
    <source>
        <dbReference type="ARBA" id="ARBA00022670"/>
    </source>
</evidence>
<keyword evidence="4" id="KW-0862">Zinc</keyword>